<keyword evidence="11" id="KW-1185">Reference proteome</keyword>
<dbReference type="GO" id="GO:0000349">
    <property type="term" value="P:generation of catalytic spliceosome for first transesterification step"/>
    <property type="evidence" value="ECO:0007669"/>
    <property type="project" value="UniProtKB-UniRule"/>
</dbReference>
<accession>A0A8B7YN63</accession>
<evidence type="ECO:0000313" key="13">
    <source>
        <dbReference type="RefSeq" id="XP_022094709.1"/>
    </source>
</evidence>
<keyword evidence="5 8" id="KW-0862">Zinc</keyword>
<comment type="function">
    <text evidence="8">Part of the spliceosome which catalyzes two sequential transesterification reactions, first the excision of the non-coding intron from pre-mRNA and then the ligation of the coding exons to form the mature mRNA. Plays a role in stabilizing the structure of the spliceosome catalytic core and docking of the branch helix into the active site, producing 5'-exon and lariat intron-3'-intermediates.</text>
</comment>
<feature type="region of interest" description="Disordered" evidence="10">
    <location>
        <begin position="205"/>
        <end position="416"/>
    </location>
</feature>
<feature type="compositionally biased region" description="Acidic residues" evidence="10">
    <location>
        <begin position="406"/>
        <end position="416"/>
    </location>
</feature>
<evidence type="ECO:0000256" key="3">
    <source>
        <dbReference type="ARBA" id="ARBA00022723"/>
    </source>
</evidence>
<keyword evidence="3 8" id="KW-0479">Metal-binding</keyword>
<evidence type="ECO:0000256" key="4">
    <source>
        <dbReference type="ARBA" id="ARBA00022728"/>
    </source>
</evidence>
<dbReference type="GO" id="GO:0046872">
    <property type="term" value="F:metal ion binding"/>
    <property type="evidence" value="ECO:0007669"/>
    <property type="project" value="UniProtKB-KW"/>
</dbReference>
<evidence type="ECO:0000256" key="6">
    <source>
        <dbReference type="ARBA" id="ARBA00023187"/>
    </source>
</evidence>
<feature type="compositionally biased region" description="Polar residues" evidence="10">
    <location>
        <begin position="277"/>
        <end position="298"/>
    </location>
</feature>
<proteinExistence type="inferred from homology"/>
<dbReference type="HAMAP" id="MF_03226">
    <property type="entry name" value="YJU2"/>
    <property type="match status" value="1"/>
</dbReference>
<comment type="subcellular location">
    <subcellularLocation>
        <location evidence="1 8">Nucleus</location>
    </subcellularLocation>
</comment>
<organism evidence="11 12">
    <name type="scientific">Acanthaster planci</name>
    <name type="common">Crown-of-thorns starfish</name>
    <dbReference type="NCBI Taxonomy" id="133434"/>
    <lineage>
        <taxon>Eukaryota</taxon>
        <taxon>Metazoa</taxon>
        <taxon>Echinodermata</taxon>
        <taxon>Eleutherozoa</taxon>
        <taxon>Asterozoa</taxon>
        <taxon>Asteroidea</taxon>
        <taxon>Valvatacea</taxon>
        <taxon>Valvatida</taxon>
        <taxon>Acanthasteridae</taxon>
        <taxon>Acanthaster</taxon>
    </lineage>
</organism>
<feature type="binding site" evidence="8">
    <location>
        <position position="83"/>
    </location>
    <ligand>
        <name>Zn(2+)</name>
        <dbReference type="ChEBI" id="CHEBI:29105"/>
    </ligand>
</feature>
<gene>
    <name evidence="12 13" type="primary">LOC110981436</name>
</gene>
<evidence type="ECO:0000256" key="10">
    <source>
        <dbReference type="SAM" id="MobiDB-lite"/>
    </source>
</evidence>
<keyword evidence="9" id="KW-0175">Coiled coil</keyword>
<dbReference type="Proteomes" id="UP000694845">
    <property type="component" value="Unplaced"/>
</dbReference>
<comment type="subunit">
    <text evidence="8">Component of the spliceosome. Present in the activated B complex, the catalytically activated B* complex which catalyzes the branching, the catalytic step 1 C complex catalyzing the exon ligation, and the postcatalytic P complex containing the ligated exons (mRNA) and the excised lariat intron.</text>
</comment>
<comment type="similarity">
    <text evidence="8">Belongs to the CWC16 family. YJU2 subfamily.</text>
</comment>
<feature type="compositionally biased region" description="Low complexity" evidence="10">
    <location>
        <begin position="261"/>
        <end position="275"/>
    </location>
</feature>
<evidence type="ECO:0000256" key="1">
    <source>
        <dbReference type="ARBA" id="ARBA00004123"/>
    </source>
</evidence>
<keyword evidence="4 8" id="KW-0747">Spliceosome</keyword>
<evidence type="ECO:0000256" key="5">
    <source>
        <dbReference type="ARBA" id="ARBA00022833"/>
    </source>
</evidence>
<dbReference type="KEGG" id="aplc:110981436"/>
<reference evidence="12 13" key="1">
    <citation type="submission" date="2025-04" db="UniProtKB">
        <authorList>
            <consortium name="RefSeq"/>
        </authorList>
    </citation>
    <scope>IDENTIFICATION</scope>
</reference>
<dbReference type="GO" id="GO:0071006">
    <property type="term" value="C:U2-type catalytic step 1 spliceosome"/>
    <property type="evidence" value="ECO:0007669"/>
    <property type="project" value="UniProtKB-UniRule"/>
</dbReference>
<dbReference type="PANTHER" id="PTHR12111:SF1">
    <property type="entry name" value="SPLICING FACTOR YJU2"/>
    <property type="match status" value="1"/>
</dbReference>
<feature type="binding site" evidence="8">
    <location>
        <position position="43"/>
    </location>
    <ligand>
        <name>Zn(2+)</name>
        <dbReference type="ChEBI" id="CHEBI:29105"/>
    </ligand>
</feature>
<dbReference type="RefSeq" id="XP_022094709.1">
    <property type="nucleotide sequence ID" value="XM_022239017.1"/>
</dbReference>
<feature type="compositionally biased region" description="Polar residues" evidence="10">
    <location>
        <begin position="224"/>
        <end position="245"/>
    </location>
</feature>
<dbReference type="GeneID" id="110981436"/>
<evidence type="ECO:0000313" key="11">
    <source>
        <dbReference type="Proteomes" id="UP000694845"/>
    </source>
</evidence>
<dbReference type="RefSeq" id="XP_022094708.1">
    <property type="nucleotide sequence ID" value="XM_022239016.1"/>
</dbReference>
<dbReference type="OMA" id="QRERQYT"/>
<evidence type="ECO:0000256" key="8">
    <source>
        <dbReference type="HAMAP-Rule" id="MF_03226"/>
    </source>
</evidence>
<evidence type="ECO:0000256" key="7">
    <source>
        <dbReference type="ARBA" id="ARBA00023242"/>
    </source>
</evidence>
<sequence>MSERKVLNKYYPPDFDPDKVPKLRMQRERQYTVRTMAPFNMRCKTCGDYIYQGKKFNAKTETVQDETYLGLRIYRFYIKCPKCISEISFKTDPENEDYTLEHGATRLFEAAKMLRKATEQEKREREEEEANNPMKVLENRTKDSKLEMEIIENLEELRELNARKVDVDYAEILRRKAEAEEEMLRKQEEEDEAYIAQLFGKQDGGLIKRLEDDPDEDEGAPSWLPSSQKNTSIKRPSDVLTSDNDPPTKKSRPEQTGSKFSSKSALAALVKVKSLQPAKTNPGSKDASSTDSTPTQADNIRIRPLTSEAGNGEVSVKKVAEPVIEPATSRQSSAIDVTQSSSHHDDHCPGNSHRDDNIPEVDSDQISRSIQEGLGKRLVNTDGGRDARPKAKSVGLSLLGGYAVSDDSDDSDVSSG</sequence>
<keyword evidence="2" id="KW-0507">mRNA processing</keyword>
<feature type="compositionally biased region" description="Basic and acidic residues" evidence="10">
    <location>
        <begin position="342"/>
        <end position="357"/>
    </location>
</feature>
<evidence type="ECO:0000256" key="9">
    <source>
        <dbReference type="SAM" id="Coils"/>
    </source>
</evidence>
<keyword evidence="7 8" id="KW-0539">Nucleus</keyword>
<feature type="binding site" evidence="8">
    <location>
        <position position="80"/>
    </location>
    <ligand>
        <name>Zn(2+)</name>
        <dbReference type="ChEBI" id="CHEBI:29105"/>
    </ligand>
</feature>
<dbReference type="Pfam" id="PF04502">
    <property type="entry name" value="Saf4_Yju2"/>
    <property type="match status" value="1"/>
</dbReference>
<name>A0A8B7YN63_ACAPL</name>
<evidence type="ECO:0000313" key="12">
    <source>
        <dbReference type="RefSeq" id="XP_022094708.1"/>
    </source>
</evidence>
<protein>
    <recommendedName>
        <fullName evidence="8">Splicing factor YJU2</fullName>
    </recommendedName>
</protein>
<feature type="compositionally biased region" description="Polar residues" evidence="10">
    <location>
        <begin position="328"/>
        <end position="341"/>
    </location>
</feature>
<dbReference type="InterPro" id="IPR007590">
    <property type="entry name" value="Saf4/Yju2"/>
</dbReference>
<evidence type="ECO:0000256" key="2">
    <source>
        <dbReference type="ARBA" id="ARBA00022664"/>
    </source>
</evidence>
<feature type="binding site" evidence="8">
    <location>
        <position position="46"/>
    </location>
    <ligand>
        <name>Zn(2+)</name>
        <dbReference type="ChEBI" id="CHEBI:29105"/>
    </ligand>
</feature>
<dbReference type="PANTHER" id="PTHR12111">
    <property type="entry name" value="SPLICING FACTOR YJU2"/>
    <property type="match status" value="1"/>
</dbReference>
<dbReference type="OrthoDB" id="674963at2759"/>
<dbReference type="InterPro" id="IPR043701">
    <property type="entry name" value="Yju2"/>
</dbReference>
<keyword evidence="6" id="KW-0508">mRNA splicing</keyword>
<feature type="coiled-coil region" evidence="9">
    <location>
        <begin position="162"/>
        <end position="197"/>
    </location>
</feature>
<dbReference type="AlphaFoldDB" id="A0A8B7YN63"/>